<dbReference type="EMBL" id="BK032514">
    <property type="protein sequence ID" value="DAF45447.1"/>
    <property type="molecule type" value="Genomic_DNA"/>
</dbReference>
<accession>A0A8S5S427</accession>
<reference evidence="1" key="1">
    <citation type="journal article" date="2021" name="Proc. Natl. Acad. Sci. U.S.A.">
        <title>A Catalog of Tens of Thousands of Viruses from Human Metagenomes Reveals Hidden Associations with Chronic Diseases.</title>
        <authorList>
            <person name="Tisza M.J."/>
            <person name="Buck C.B."/>
        </authorList>
    </citation>
    <scope>NUCLEOTIDE SEQUENCE</scope>
    <source>
        <strain evidence="1">CtBLh2</strain>
    </source>
</reference>
<sequence>MSRCRVSENLSERARIWNPGANPGAKLILFSEFSARAADGLLPGFCPPNCILLRRFVGRLEGGIDKKCVVFGKLSQNSCIFVTV</sequence>
<evidence type="ECO:0000313" key="1">
    <source>
        <dbReference type="EMBL" id="DAF45447.1"/>
    </source>
</evidence>
<proteinExistence type="predicted"/>
<organism evidence="1">
    <name type="scientific">Siphoviridae sp. ctBLh2</name>
    <dbReference type="NCBI Taxonomy" id="2827803"/>
    <lineage>
        <taxon>Viruses</taxon>
        <taxon>Duplodnaviria</taxon>
        <taxon>Heunggongvirae</taxon>
        <taxon>Uroviricota</taxon>
        <taxon>Caudoviricetes</taxon>
    </lineage>
</organism>
<name>A0A8S5S427_9CAUD</name>
<protein>
    <submittedName>
        <fullName evidence="1">Uncharacterized protein</fullName>
    </submittedName>
</protein>